<comment type="caution">
    <text evidence="9">The sequence shown here is derived from an EMBL/GenBank/DDBJ whole genome shotgun (WGS) entry which is preliminary data.</text>
</comment>
<keyword evidence="7" id="KW-1003">Cell membrane</keyword>
<dbReference type="GO" id="GO:0048038">
    <property type="term" value="F:quinone binding"/>
    <property type="evidence" value="ECO:0007669"/>
    <property type="project" value="UniProtKB-KW"/>
</dbReference>
<dbReference type="InterPro" id="IPR023043">
    <property type="entry name" value="NAD(P)H_OxRDtase_bac/plastid"/>
</dbReference>
<dbReference type="GO" id="GO:0005886">
    <property type="term" value="C:plasma membrane"/>
    <property type="evidence" value="ECO:0007669"/>
    <property type="project" value="UniProtKB-SubCell"/>
</dbReference>
<dbReference type="InterPro" id="IPR038430">
    <property type="entry name" value="NDAH_ubi_oxred_su3_sf"/>
</dbReference>
<evidence type="ECO:0000256" key="8">
    <source>
        <dbReference type="RuleBase" id="RU003639"/>
    </source>
</evidence>
<sequence length="145" mass="16130">MATPVLTPAGIEPAFDIAAYYPVLIYAAIVVAMAIGIVASSHLPIIKPRKTTRTKQMTYESGMDPIGSARMQFDVKFYLIAILFLVFDVELLFLYPWAVTAYAEGGDPAWRGAFGPIVFVEILIFLATLAIAYAYAWRKGVFQWR</sequence>
<dbReference type="HAMAP" id="MF_01394">
    <property type="entry name" value="NDH1_NuoA"/>
    <property type="match status" value="1"/>
</dbReference>
<dbReference type="EMBL" id="NIDE01000005">
    <property type="protein sequence ID" value="OWK41669.1"/>
    <property type="molecule type" value="Genomic_DNA"/>
</dbReference>
<dbReference type="GO" id="GO:0030964">
    <property type="term" value="C:NADH dehydrogenase complex"/>
    <property type="evidence" value="ECO:0007669"/>
    <property type="project" value="TreeGrafter"/>
</dbReference>
<dbReference type="Pfam" id="PF00507">
    <property type="entry name" value="Oxidored_q4"/>
    <property type="match status" value="1"/>
</dbReference>
<keyword evidence="6 7" id="KW-0472">Membrane</keyword>
<accession>A0A225DWU9</accession>
<evidence type="ECO:0000313" key="9">
    <source>
        <dbReference type="EMBL" id="OWK41669.1"/>
    </source>
</evidence>
<dbReference type="GO" id="GO:0050136">
    <property type="term" value="F:NADH dehydrogenase (quinone) (non-electrogenic) activity"/>
    <property type="evidence" value="ECO:0007669"/>
    <property type="project" value="UniProtKB-UniRule"/>
</dbReference>
<keyword evidence="7" id="KW-1278">Translocase</keyword>
<comment type="subcellular location">
    <subcellularLocation>
        <location evidence="7 8">Cell membrane</location>
        <topology evidence="7 8">Multi-pass membrane protein</topology>
    </subcellularLocation>
    <subcellularLocation>
        <location evidence="1">Membrane</location>
        <topology evidence="1">Multi-pass membrane protein</topology>
    </subcellularLocation>
</comment>
<name>A0A225DWU9_9BACT</name>
<dbReference type="GO" id="GO:0008137">
    <property type="term" value="F:NADH dehydrogenase (ubiquinone) activity"/>
    <property type="evidence" value="ECO:0007669"/>
    <property type="project" value="InterPro"/>
</dbReference>
<evidence type="ECO:0000313" key="10">
    <source>
        <dbReference type="Proteomes" id="UP000214646"/>
    </source>
</evidence>
<reference evidence="10" key="1">
    <citation type="submission" date="2017-06" db="EMBL/GenBank/DDBJ databases">
        <title>Genome analysis of Fimbriiglobus ruber SP5, the first member of the order Planctomycetales with confirmed chitinolytic capability.</title>
        <authorList>
            <person name="Ravin N.V."/>
            <person name="Rakitin A.L."/>
            <person name="Ivanova A.A."/>
            <person name="Beletsky A.V."/>
            <person name="Kulichevskaya I.S."/>
            <person name="Mardanov A.V."/>
            <person name="Dedysh S.N."/>
        </authorList>
    </citation>
    <scope>NUCLEOTIDE SEQUENCE [LARGE SCALE GENOMIC DNA]</scope>
    <source>
        <strain evidence="10">SP5</strain>
    </source>
</reference>
<dbReference type="PANTHER" id="PTHR11058">
    <property type="entry name" value="NADH-UBIQUINONE OXIDOREDUCTASE CHAIN 3"/>
    <property type="match status" value="1"/>
</dbReference>
<keyword evidence="4 7" id="KW-0812">Transmembrane</keyword>
<dbReference type="Proteomes" id="UP000214646">
    <property type="component" value="Unassembled WGS sequence"/>
</dbReference>
<feature type="transmembrane region" description="Helical" evidence="7">
    <location>
        <begin position="117"/>
        <end position="136"/>
    </location>
</feature>
<comment type="similarity">
    <text evidence="2 7 8">Belongs to the complex I subunit 3 family.</text>
</comment>
<dbReference type="PANTHER" id="PTHR11058:SF9">
    <property type="entry name" value="NADH-UBIQUINONE OXIDOREDUCTASE CHAIN 3"/>
    <property type="match status" value="1"/>
</dbReference>
<evidence type="ECO:0000256" key="6">
    <source>
        <dbReference type="ARBA" id="ARBA00023136"/>
    </source>
</evidence>
<keyword evidence="7 8" id="KW-0520">NAD</keyword>
<keyword evidence="7 9" id="KW-0830">Ubiquinone</keyword>
<dbReference type="EC" id="7.1.1.-" evidence="7"/>
<organism evidence="9 10">
    <name type="scientific">Fimbriiglobus ruber</name>
    <dbReference type="NCBI Taxonomy" id="1908690"/>
    <lineage>
        <taxon>Bacteria</taxon>
        <taxon>Pseudomonadati</taxon>
        <taxon>Planctomycetota</taxon>
        <taxon>Planctomycetia</taxon>
        <taxon>Gemmatales</taxon>
        <taxon>Gemmataceae</taxon>
        <taxon>Fimbriiglobus</taxon>
    </lineage>
</organism>
<dbReference type="RefSeq" id="WP_275542165.1">
    <property type="nucleotide sequence ID" value="NZ_NIDE01000005.1"/>
</dbReference>
<dbReference type="Gene3D" id="1.20.58.1610">
    <property type="entry name" value="NADH:ubiquinone/plastoquinone oxidoreductase, chain 3"/>
    <property type="match status" value="1"/>
</dbReference>
<feature type="transmembrane region" description="Helical" evidence="7">
    <location>
        <begin position="77"/>
        <end position="97"/>
    </location>
</feature>
<evidence type="ECO:0000256" key="3">
    <source>
        <dbReference type="ARBA" id="ARBA00022448"/>
    </source>
</evidence>
<keyword evidence="3 7" id="KW-0813">Transport</keyword>
<keyword evidence="7 8" id="KW-0874">Quinone</keyword>
<comment type="function">
    <text evidence="7">NDH-1 shuttles electrons from NADH, via FMN and iron-sulfur (Fe-S) centers, to quinones in the respiratory chain. The immediate electron acceptor for the enzyme in this species is believed to be ubiquinone. Couples the redox reaction to proton translocation (for every two electrons transferred, four hydrogen ions are translocated across the cytoplasmic membrane), and thus conserves the redox energy in a proton gradient.</text>
</comment>
<evidence type="ECO:0000256" key="2">
    <source>
        <dbReference type="ARBA" id="ARBA00008472"/>
    </source>
</evidence>
<evidence type="ECO:0000256" key="4">
    <source>
        <dbReference type="ARBA" id="ARBA00022692"/>
    </source>
</evidence>
<feature type="transmembrane region" description="Helical" evidence="7">
    <location>
        <begin position="20"/>
        <end position="46"/>
    </location>
</feature>
<gene>
    <name evidence="7" type="primary">nuoA</name>
    <name evidence="9" type="ORF">FRUB_03747</name>
</gene>
<dbReference type="InterPro" id="IPR000440">
    <property type="entry name" value="NADH_UbQ/plastoQ_OxRdtase_su3"/>
</dbReference>
<evidence type="ECO:0000256" key="1">
    <source>
        <dbReference type="ARBA" id="ARBA00004141"/>
    </source>
</evidence>
<protein>
    <recommendedName>
        <fullName evidence="7">NADH-quinone oxidoreductase subunit A</fullName>
        <ecNumber evidence="7">7.1.1.-</ecNumber>
    </recommendedName>
    <alternativeName>
        <fullName evidence="7">NADH dehydrogenase I subunit A</fullName>
    </alternativeName>
    <alternativeName>
        <fullName evidence="7">NDH-1 subunit A</fullName>
    </alternativeName>
    <alternativeName>
        <fullName evidence="7">NUO1</fullName>
    </alternativeName>
</protein>
<comment type="catalytic activity">
    <reaction evidence="7 8">
        <text>a quinone + NADH + 5 H(+)(in) = a quinol + NAD(+) + 4 H(+)(out)</text>
        <dbReference type="Rhea" id="RHEA:57888"/>
        <dbReference type="ChEBI" id="CHEBI:15378"/>
        <dbReference type="ChEBI" id="CHEBI:24646"/>
        <dbReference type="ChEBI" id="CHEBI:57540"/>
        <dbReference type="ChEBI" id="CHEBI:57945"/>
        <dbReference type="ChEBI" id="CHEBI:132124"/>
    </reaction>
</comment>
<evidence type="ECO:0000256" key="7">
    <source>
        <dbReference type="HAMAP-Rule" id="MF_01394"/>
    </source>
</evidence>
<dbReference type="AlphaFoldDB" id="A0A225DWU9"/>
<keyword evidence="5 7" id="KW-1133">Transmembrane helix</keyword>
<keyword evidence="10" id="KW-1185">Reference proteome</keyword>
<proteinExistence type="inferred from homology"/>
<evidence type="ECO:0000256" key="5">
    <source>
        <dbReference type="ARBA" id="ARBA00022989"/>
    </source>
</evidence>
<comment type="subunit">
    <text evidence="7">NDH-1 is composed of 14 different subunits. Subunits NuoA, H, J, K, L, M, N constitute the membrane sector of the complex.</text>
</comment>